<accession>A0ACD5FBH1</accession>
<gene>
    <name evidence="1" type="ORF">A4A59_012580</name>
</gene>
<dbReference type="Proteomes" id="UP000076193">
    <property type="component" value="Chromosome"/>
</dbReference>
<reference evidence="1" key="1">
    <citation type="submission" date="2024-10" db="EMBL/GenBank/DDBJ databases">
        <title>Strain of Rhizobium-related bacteria isolated fromm roots of Vavilovia formosa.</title>
        <authorList>
            <person name="Kimeklis A."/>
            <person name="Afonin A."/>
        </authorList>
    </citation>
    <scope>NUCLEOTIDE SEQUENCE</scope>
    <source>
        <strain evidence="1">Vaf12</strain>
    </source>
</reference>
<evidence type="ECO:0000313" key="1">
    <source>
        <dbReference type="EMBL" id="XKQ42669.1"/>
    </source>
</evidence>
<evidence type="ECO:0000313" key="2">
    <source>
        <dbReference type="Proteomes" id="UP000076193"/>
    </source>
</evidence>
<dbReference type="EMBL" id="CP171844">
    <property type="protein sequence ID" value="XKQ42669.1"/>
    <property type="molecule type" value="Genomic_DNA"/>
</dbReference>
<name>A0ACD5FBH1_RHILE</name>
<proteinExistence type="predicted"/>
<protein>
    <submittedName>
        <fullName evidence="1">Uncharacterized protein</fullName>
    </submittedName>
</protein>
<organism evidence="1 2">
    <name type="scientific">Rhizobium leguminosarum</name>
    <dbReference type="NCBI Taxonomy" id="384"/>
    <lineage>
        <taxon>Bacteria</taxon>
        <taxon>Pseudomonadati</taxon>
        <taxon>Pseudomonadota</taxon>
        <taxon>Alphaproteobacteria</taxon>
        <taxon>Hyphomicrobiales</taxon>
        <taxon>Rhizobiaceae</taxon>
        <taxon>Rhizobium/Agrobacterium group</taxon>
        <taxon>Rhizobium</taxon>
    </lineage>
</organism>
<sequence>MYDTKTVALLCIAAFIVLGIFIGLYCQMDPYASIGEYISYVNILSIFWFIIGCATRRWKFAIITFSPILVVVVVNISGVSSKIIEMGFFAARAPISEYEKRCRTQSFVADGHRIEFCERMESFQDTNEDILRDEGGKPWTPEFLRSDTFRSALQFHATNSTNSEVYQLGQIMELSIISAAYRSLGRGFYTVHYTYQH</sequence>